<dbReference type="EMBL" id="JBHUMA010000006">
    <property type="protein sequence ID" value="MFD2599399.1"/>
    <property type="molecule type" value="Genomic_DNA"/>
</dbReference>
<dbReference type="Pfam" id="PF02146">
    <property type="entry name" value="SIR2"/>
    <property type="match status" value="1"/>
</dbReference>
<evidence type="ECO:0000256" key="2">
    <source>
        <dbReference type="ARBA" id="ARBA00023027"/>
    </source>
</evidence>
<dbReference type="InterPro" id="IPR026591">
    <property type="entry name" value="Sirtuin_cat_small_dom_sf"/>
</dbReference>
<comment type="subcellular location">
    <subcellularLocation>
        <location evidence="3">Cytoplasm</location>
    </subcellularLocation>
</comment>
<evidence type="ECO:0000259" key="5">
    <source>
        <dbReference type="PROSITE" id="PS50305"/>
    </source>
</evidence>
<dbReference type="EC" id="2.3.1.286" evidence="3"/>
<dbReference type="CDD" id="cd01412">
    <property type="entry name" value="SIRT5_Af1_CobB"/>
    <property type="match status" value="1"/>
</dbReference>
<sequence>MKKRKIVVFTGAGISAESGLQTFRGSDGLWEGFRIEDVATPEAWQRDPASVQRFYNLRRKACLAAQPNAAHLFLADLEQTEDVQIITQNIDDLHERAGSKKVIHLHGEITKSRSSIDPKLVYPITGEELQMESVCELGSPLRPHVVWFGEAVPMLEVAINLVRQADVFLVIGTSLQVYPAASLLDYINNDCALIFVDPNAAEYRTPAKTRIIAQTAVESVPFLKEILAK</sequence>
<dbReference type="SUPFAM" id="SSF52467">
    <property type="entry name" value="DHS-like NAD/FAD-binding domain"/>
    <property type="match status" value="1"/>
</dbReference>
<accession>A0ABW5NMW6</accession>
<dbReference type="PROSITE" id="PS50305">
    <property type="entry name" value="SIRTUIN"/>
    <property type="match status" value="1"/>
</dbReference>
<evidence type="ECO:0000256" key="1">
    <source>
        <dbReference type="ARBA" id="ARBA00022679"/>
    </source>
</evidence>
<proteinExistence type="inferred from homology"/>
<evidence type="ECO:0000313" key="7">
    <source>
        <dbReference type="Proteomes" id="UP001597393"/>
    </source>
</evidence>
<dbReference type="HAMAP" id="MF_01121">
    <property type="entry name" value="Sirtuin_ClassIII"/>
    <property type="match status" value="1"/>
</dbReference>
<dbReference type="InterPro" id="IPR003000">
    <property type="entry name" value="Sirtuin"/>
</dbReference>
<comment type="caution">
    <text evidence="6">The sequence shown here is derived from an EMBL/GenBank/DDBJ whole genome shotgun (WGS) entry which is preliminary data.</text>
</comment>
<dbReference type="RefSeq" id="WP_380869525.1">
    <property type="nucleotide sequence ID" value="NZ_JBHUMA010000006.1"/>
</dbReference>
<protein>
    <recommendedName>
        <fullName evidence="3">NAD-dependent protein deacylase</fullName>
        <ecNumber evidence="3">2.3.1.286</ecNumber>
    </recommendedName>
    <alternativeName>
        <fullName evidence="3">Regulatory protein SIR2 homolog</fullName>
    </alternativeName>
</protein>
<dbReference type="InterPro" id="IPR050134">
    <property type="entry name" value="NAD-dep_sirtuin_deacylases"/>
</dbReference>
<comment type="domain">
    <text evidence="3">2 residues (Tyr-55 and Arg-58) present in a large hydrophobic pocket are probably involved in substrate specificity. They are important for desuccinylation activity, but dispensable for deacetylation activity.</text>
</comment>
<name>A0ABW5NMW6_9SPHI</name>
<feature type="domain" description="Deacetylase sirtuin-type" evidence="5">
    <location>
        <begin position="1"/>
        <end position="229"/>
    </location>
</feature>
<dbReference type="PANTHER" id="PTHR11085">
    <property type="entry name" value="NAD-DEPENDENT PROTEIN DEACYLASE SIRTUIN-5, MITOCHONDRIAL-RELATED"/>
    <property type="match status" value="1"/>
</dbReference>
<keyword evidence="7" id="KW-1185">Reference proteome</keyword>
<comment type="similarity">
    <text evidence="3">Belongs to the sirtuin family. Class III subfamily.</text>
</comment>
<feature type="binding site" evidence="3">
    <location>
        <position position="58"/>
    </location>
    <ligand>
        <name>substrate</name>
    </ligand>
</feature>
<feature type="active site" description="Proton acceptor" evidence="3">
    <location>
        <position position="106"/>
    </location>
</feature>
<dbReference type="Proteomes" id="UP001597393">
    <property type="component" value="Unassembled WGS sequence"/>
</dbReference>
<organism evidence="6 7">
    <name type="scientific">Sphingobacterium corticis</name>
    <dbReference type="NCBI Taxonomy" id="1812823"/>
    <lineage>
        <taxon>Bacteria</taxon>
        <taxon>Pseudomonadati</taxon>
        <taxon>Bacteroidota</taxon>
        <taxon>Sphingobacteriia</taxon>
        <taxon>Sphingobacteriales</taxon>
        <taxon>Sphingobacteriaceae</taxon>
        <taxon>Sphingobacterium</taxon>
    </lineage>
</organism>
<feature type="binding site" evidence="3">
    <location>
        <begin position="172"/>
        <end position="174"/>
    </location>
    <ligand>
        <name>NAD(+)</name>
        <dbReference type="ChEBI" id="CHEBI:57540"/>
    </ligand>
</feature>
<comment type="catalytic activity">
    <reaction evidence="3">
        <text>N(6)-acetyl-L-lysyl-[protein] + NAD(+) + H2O = 2''-O-acetyl-ADP-D-ribose + nicotinamide + L-lysyl-[protein]</text>
        <dbReference type="Rhea" id="RHEA:43636"/>
        <dbReference type="Rhea" id="RHEA-COMP:9752"/>
        <dbReference type="Rhea" id="RHEA-COMP:10731"/>
        <dbReference type="ChEBI" id="CHEBI:15377"/>
        <dbReference type="ChEBI" id="CHEBI:17154"/>
        <dbReference type="ChEBI" id="CHEBI:29969"/>
        <dbReference type="ChEBI" id="CHEBI:57540"/>
        <dbReference type="ChEBI" id="CHEBI:61930"/>
        <dbReference type="ChEBI" id="CHEBI:83767"/>
        <dbReference type="EC" id="2.3.1.286"/>
    </reaction>
</comment>
<gene>
    <name evidence="3" type="primary">cobB</name>
    <name evidence="6" type="ORF">ACFSQ3_10585</name>
</gene>
<comment type="caution">
    <text evidence="3 4">Lacks conserved residue(s) required for the propagation of feature annotation.</text>
</comment>
<dbReference type="Gene3D" id="3.40.50.1220">
    <property type="entry name" value="TPP-binding domain"/>
    <property type="match status" value="1"/>
</dbReference>
<feature type="binding site" evidence="3">
    <location>
        <begin position="11"/>
        <end position="30"/>
    </location>
    <ligand>
        <name>NAD(+)</name>
        <dbReference type="ChEBI" id="CHEBI:57540"/>
    </ligand>
</feature>
<feature type="binding site" evidence="3">
    <location>
        <position position="55"/>
    </location>
    <ligand>
        <name>substrate</name>
    </ligand>
</feature>
<dbReference type="InterPro" id="IPR027546">
    <property type="entry name" value="Sirtuin_class_III"/>
</dbReference>
<comment type="function">
    <text evidence="3">NAD-dependent lysine deacetylase and desuccinylase that specifically removes acetyl and succinyl groups on target proteins. Modulates the activities of several proteins which are inactive in their acylated form.</text>
</comment>
<dbReference type="InterPro" id="IPR026590">
    <property type="entry name" value="Ssirtuin_cat_dom"/>
</dbReference>
<keyword evidence="1" id="KW-0808">Transferase</keyword>
<dbReference type="PANTHER" id="PTHR11085:SF4">
    <property type="entry name" value="NAD-DEPENDENT PROTEIN DEACYLASE"/>
    <property type="match status" value="1"/>
</dbReference>
<evidence type="ECO:0000256" key="3">
    <source>
        <dbReference type="HAMAP-Rule" id="MF_01121"/>
    </source>
</evidence>
<keyword evidence="2 3" id="KW-0520">NAD</keyword>
<dbReference type="Gene3D" id="3.30.1600.10">
    <property type="entry name" value="SIR2/SIRT2 'Small Domain"/>
    <property type="match status" value="1"/>
</dbReference>
<evidence type="ECO:0000256" key="4">
    <source>
        <dbReference type="PROSITE-ProRule" id="PRU00236"/>
    </source>
</evidence>
<reference evidence="7" key="1">
    <citation type="journal article" date="2019" name="Int. J. Syst. Evol. Microbiol.">
        <title>The Global Catalogue of Microorganisms (GCM) 10K type strain sequencing project: providing services to taxonomists for standard genome sequencing and annotation.</title>
        <authorList>
            <consortium name="The Broad Institute Genomics Platform"/>
            <consortium name="The Broad Institute Genome Sequencing Center for Infectious Disease"/>
            <person name="Wu L."/>
            <person name="Ma J."/>
        </authorList>
    </citation>
    <scope>NUCLEOTIDE SEQUENCE [LARGE SCALE GENOMIC DNA]</scope>
    <source>
        <strain evidence="7">KCTC 42248</strain>
    </source>
</reference>
<feature type="binding site" evidence="3">
    <location>
        <begin position="88"/>
        <end position="91"/>
    </location>
    <ligand>
        <name>NAD(+)</name>
        <dbReference type="ChEBI" id="CHEBI:57540"/>
    </ligand>
</feature>
<feature type="binding site" evidence="3">
    <location>
        <position position="216"/>
    </location>
    <ligand>
        <name>NAD(+)</name>
        <dbReference type="ChEBI" id="CHEBI:57540"/>
    </ligand>
</feature>
<evidence type="ECO:0000313" key="6">
    <source>
        <dbReference type="EMBL" id="MFD2599399.1"/>
    </source>
</evidence>
<keyword evidence="3" id="KW-0963">Cytoplasm</keyword>
<comment type="catalytic activity">
    <reaction evidence="3">
        <text>N(6)-succinyl-L-lysyl-[protein] + NAD(+) + H2O = 2''-O-succinyl-ADP-D-ribose + nicotinamide + L-lysyl-[protein]</text>
        <dbReference type="Rhea" id="RHEA:47668"/>
        <dbReference type="Rhea" id="RHEA-COMP:9752"/>
        <dbReference type="Rhea" id="RHEA-COMP:11877"/>
        <dbReference type="ChEBI" id="CHEBI:15377"/>
        <dbReference type="ChEBI" id="CHEBI:17154"/>
        <dbReference type="ChEBI" id="CHEBI:29969"/>
        <dbReference type="ChEBI" id="CHEBI:57540"/>
        <dbReference type="ChEBI" id="CHEBI:87830"/>
        <dbReference type="ChEBI" id="CHEBI:87832"/>
    </reaction>
</comment>
<dbReference type="InterPro" id="IPR029035">
    <property type="entry name" value="DHS-like_NAD/FAD-binding_dom"/>
</dbReference>